<evidence type="ECO:0000313" key="3">
    <source>
        <dbReference type="Proteomes" id="UP001359485"/>
    </source>
</evidence>
<feature type="compositionally biased region" description="Polar residues" evidence="1">
    <location>
        <begin position="191"/>
        <end position="203"/>
    </location>
</feature>
<organism evidence="2 3">
    <name type="scientific">Polyplax serrata</name>
    <name type="common">Common mouse louse</name>
    <dbReference type="NCBI Taxonomy" id="468196"/>
    <lineage>
        <taxon>Eukaryota</taxon>
        <taxon>Metazoa</taxon>
        <taxon>Ecdysozoa</taxon>
        <taxon>Arthropoda</taxon>
        <taxon>Hexapoda</taxon>
        <taxon>Insecta</taxon>
        <taxon>Pterygota</taxon>
        <taxon>Neoptera</taxon>
        <taxon>Paraneoptera</taxon>
        <taxon>Psocodea</taxon>
        <taxon>Troctomorpha</taxon>
        <taxon>Phthiraptera</taxon>
        <taxon>Anoplura</taxon>
        <taxon>Polyplacidae</taxon>
        <taxon>Polyplax</taxon>
    </lineage>
</organism>
<feature type="compositionally biased region" description="Polar residues" evidence="1">
    <location>
        <begin position="337"/>
        <end position="348"/>
    </location>
</feature>
<feature type="region of interest" description="Disordered" evidence="1">
    <location>
        <begin position="219"/>
        <end position="238"/>
    </location>
</feature>
<feature type="region of interest" description="Disordered" evidence="1">
    <location>
        <begin position="188"/>
        <end position="211"/>
    </location>
</feature>
<evidence type="ECO:0000313" key="2">
    <source>
        <dbReference type="EMBL" id="KAK6620237.1"/>
    </source>
</evidence>
<feature type="region of interest" description="Disordered" evidence="1">
    <location>
        <begin position="311"/>
        <end position="385"/>
    </location>
</feature>
<gene>
    <name evidence="2" type="ORF">RUM44_006638</name>
</gene>
<dbReference type="Proteomes" id="UP001359485">
    <property type="component" value="Unassembled WGS sequence"/>
</dbReference>
<feature type="region of interest" description="Disordered" evidence="1">
    <location>
        <begin position="268"/>
        <end position="287"/>
    </location>
</feature>
<comment type="caution">
    <text evidence="2">The sequence shown here is derived from an EMBL/GenBank/DDBJ whole genome shotgun (WGS) entry which is preliminary data.</text>
</comment>
<feature type="compositionally biased region" description="Polar residues" evidence="1">
    <location>
        <begin position="356"/>
        <end position="367"/>
    </location>
</feature>
<protein>
    <submittedName>
        <fullName evidence="2">Uncharacterized protein</fullName>
    </submittedName>
</protein>
<accession>A0ABR1AIN4</accession>
<evidence type="ECO:0000256" key="1">
    <source>
        <dbReference type="SAM" id="MobiDB-lite"/>
    </source>
</evidence>
<name>A0ABR1AIN4_POLSC</name>
<dbReference type="EMBL" id="JAWJWF010000048">
    <property type="protein sequence ID" value="KAK6620237.1"/>
    <property type="molecule type" value="Genomic_DNA"/>
</dbReference>
<keyword evidence="3" id="KW-1185">Reference proteome</keyword>
<proteinExistence type="predicted"/>
<sequence length="620" mass="69199">MSFISSRAKAFKQRFSHRQRSFSDSWMDQTSLDYTHIDDPAGVPAFETGSIQSLLDENVEWGPTIVVQRSKSLESVSTYHRPSITTIYSAAAPLQCTQSSVSIAVTLNSRRPSTIMQKVPLPKPKEQLKLPSCEFIPQFFSTPLLQSPATGDGDTELLMSGTADVNSSCEEVQTSARSTFRELKPKPTRIHQPTMTPIMSRSRPSVPKSIHSTSCCQISDSQIPKIPGPPPTPKKLRPVSACSLDPGAFEPPSLLDFASDPLENVENTKPLIDMSSPPQRRKSRPFSCASFDPLLSFDVPVQVQQTSSIPNLTNETHAHPPKFPNIKAPPLSPKTAKPSSTRSLNPFSRPSDGVDPSTQSTSIPNLKQKTENVFKPTDSSTSSPFLVPLEKGQLQQSVLTEALSDQFCGNAEKPLYRKKMSISTLNLTLPLDPRKPPVPFDPEQWRQYVQQTFSSSIQETGECILKSDRMSQKSFVSNEKIKEKVPQVLKSQKYTKLKHQTSMDETRHYKVDQSTNTSTNNRLQEKRKIFFLRKQNNSAPEPIDEDDYDLPKVATAAAHEKETHSVNLCIGRCRARGSDSSILLPTISEYSQVFCSPPYEFHPLVSVPVLYLYLYTHHHL</sequence>
<reference evidence="2 3" key="1">
    <citation type="submission" date="2023-09" db="EMBL/GenBank/DDBJ databases">
        <title>Genomes of two closely related lineages of the louse Polyplax serrata with different host specificities.</title>
        <authorList>
            <person name="Martinu J."/>
            <person name="Tarabai H."/>
            <person name="Stefka J."/>
            <person name="Hypsa V."/>
        </authorList>
    </citation>
    <scope>NUCLEOTIDE SEQUENCE [LARGE SCALE GENOMIC DNA]</scope>
    <source>
        <strain evidence="2">98ZLc_SE</strain>
    </source>
</reference>